<dbReference type="Gene3D" id="3.40.430.10">
    <property type="entry name" value="Dihydrofolate Reductase, subunit A"/>
    <property type="match status" value="1"/>
</dbReference>
<dbReference type="InterPro" id="IPR024072">
    <property type="entry name" value="DHFR-like_dom_sf"/>
</dbReference>
<feature type="domain" description="DHFR" evidence="9">
    <location>
        <begin position="6"/>
        <end position="166"/>
    </location>
</feature>
<keyword evidence="5 8" id="KW-0521">NADP</keyword>
<dbReference type="InterPro" id="IPR001796">
    <property type="entry name" value="DHFR_dom"/>
</dbReference>
<evidence type="ECO:0000313" key="11">
    <source>
        <dbReference type="Proteomes" id="UP000002875"/>
    </source>
</evidence>
<dbReference type="SUPFAM" id="SSF53597">
    <property type="entry name" value="Dihydrofolate reductase-like"/>
    <property type="match status" value="1"/>
</dbReference>
<comment type="function">
    <text evidence="7 8">Key enzyme in folate metabolism. Catalyzes an essential reaction for de novo glycine and purine synthesis, and for DNA precursor synthesis.</text>
</comment>
<gene>
    <name evidence="10" type="ordered locus">Emtol_3073</name>
</gene>
<evidence type="ECO:0000259" key="9">
    <source>
        <dbReference type="PROSITE" id="PS51330"/>
    </source>
</evidence>
<dbReference type="RefSeq" id="WP_015029900.1">
    <property type="nucleotide sequence ID" value="NC_018748.1"/>
</dbReference>
<evidence type="ECO:0000256" key="6">
    <source>
        <dbReference type="ARBA" id="ARBA00023002"/>
    </source>
</evidence>
<evidence type="ECO:0000256" key="5">
    <source>
        <dbReference type="ARBA" id="ARBA00022857"/>
    </source>
</evidence>
<evidence type="ECO:0000313" key="10">
    <source>
        <dbReference type="EMBL" id="AFK04206.1"/>
    </source>
</evidence>
<comment type="pathway">
    <text evidence="1 8">Cofactor biosynthesis; tetrahydrofolate biosynthesis; 5,6,7,8-tetrahydrofolate from 7,8-dihydrofolate: step 1/1.</text>
</comment>
<reference evidence="10 11" key="1">
    <citation type="submission" date="2011-07" db="EMBL/GenBank/DDBJ databases">
        <title>The complete genome of chromosome of Emticicia oligotrophica DSM 17448.</title>
        <authorList>
            <consortium name="US DOE Joint Genome Institute (JGI-PGF)"/>
            <person name="Lucas S."/>
            <person name="Han J."/>
            <person name="Lapidus A."/>
            <person name="Bruce D."/>
            <person name="Goodwin L."/>
            <person name="Pitluck S."/>
            <person name="Peters L."/>
            <person name="Kyrpides N."/>
            <person name="Mavromatis K."/>
            <person name="Ivanova N."/>
            <person name="Ovchinnikova G."/>
            <person name="Teshima H."/>
            <person name="Detter J.C."/>
            <person name="Tapia R."/>
            <person name="Han C."/>
            <person name="Land M."/>
            <person name="Hauser L."/>
            <person name="Markowitz V."/>
            <person name="Cheng J.-F."/>
            <person name="Hugenholtz P."/>
            <person name="Woyke T."/>
            <person name="Wu D."/>
            <person name="Tindall B."/>
            <person name="Pomrenke H."/>
            <person name="Brambilla E."/>
            <person name="Klenk H.-P."/>
            <person name="Eisen J.A."/>
        </authorList>
    </citation>
    <scope>NUCLEOTIDE SEQUENCE [LARGE SCALE GENOMIC DNA]</scope>
    <source>
        <strain evidence="10 11">DSM 17448</strain>
    </source>
</reference>
<dbReference type="CDD" id="cd00209">
    <property type="entry name" value="DHFR"/>
    <property type="match status" value="1"/>
</dbReference>
<evidence type="ECO:0000256" key="8">
    <source>
        <dbReference type="PIRNR" id="PIRNR000194"/>
    </source>
</evidence>
<comment type="similarity">
    <text evidence="2 8">Belongs to the dihydrofolate reductase family.</text>
</comment>
<evidence type="ECO:0000256" key="1">
    <source>
        <dbReference type="ARBA" id="ARBA00004903"/>
    </source>
</evidence>
<evidence type="ECO:0000256" key="2">
    <source>
        <dbReference type="ARBA" id="ARBA00009539"/>
    </source>
</evidence>
<dbReference type="Pfam" id="PF00186">
    <property type="entry name" value="DHFR_1"/>
    <property type="match status" value="1"/>
</dbReference>
<evidence type="ECO:0000256" key="4">
    <source>
        <dbReference type="ARBA" id="ARBA00022563"/>
    </source>
</evidence>
<dbReference type="PANTHER" id="PTHR48069:SF3">
    <property type="entry name" value="DIHYDROFOLATE REDUCTASE"/>
    <property type="match status" value="1"/>
</dbReference>
<comment type="catalytic activity">
    <reaction evidence="8">
        <text>(6S)-5,6,7,8-tetrahydrofolate + NADP(+) = 7,8-dihydrofolate + NADPH + H(+)</text>
        <dbReference type="Rhea" id="RHEA:15009"/>
        <dbReference type="ChEBI" id="CHEBI:15378"/>
        <dbReference type="ChEBI" id="CHEBI:57451"/>
        <dbReference type="ChEBI" id="CHEBI:57453"/>
        <dbReference type="ChEBI" id="CHEBI:57783"/>
        <dbReference type="ChEBI" id="CHEBI:58349"/>
        <dbReference type="EC" id="1.5.1.3"/>
    </reaction>
</comment>
<dbReference type="EMBL" id="CP002961">
    <property type="protein sequence ID" value="AFK04206.1"/>
    <property type="molecule type" value="Genomic_DNA"/>
</dbReference>
<dbReference type="PRINTS" id="PR00070">
    <property type="entry name" value="DHFR"/>
</dbReference>
<name>A0ABN4APV8_EMTOG</name>
<keyword evidence="4 8" id="KW-0554">One-carbon metabolism</keyword>
<organism evidence="10 11">
    <name type="scientific">Emticicia oligotrophica (strain DSM 17448 / CIP 109782 / MTCC 6937 / GPTSA100-15)</name>
    <dbReference type="NCBI Taxonomy" id="929562"/>
    <lineage>
        <taxon>Bacteria</taxon>
        <taxon>Pseudomonadati</taxon>
        <taxon>Bacteroidota</taxon>
        <taxon>Cytophagia</taxon>
        <taxon>Cytophagales</taxon>
        <taxon>Leadbetterellaceae</taxon>
        <taxon>Emticicia</taxon>
    </lineage>
</organism>
<dbReference type="EC" id="1.5.1.3" evidence="3 8"/>
<dbReference type="PROSITE" id="PS51330">
    <property type="entry name" value="DHFR_2"/>
    <property type="match status" value="1"/>
</dbReference>
<dbReference type="InterPro" id="IPR012259">
    <property type="entry name" value="DHFR"/>
</dbReference>
<dbReference type="PIRSF" id="PIRSF000194">
    <property type="entry name" value="DHFR"/>
    <property type="match status" value="1"/>
</dbReference>
<keyword evidence="6 8" id="KW-0560">Oxidoreductase</keyword>
<keyword evidence="11" id="KW-1185">Reference proteome</keyword>
<evidence type="ECO:0000256" key="7">
    <source>
        <dbReference type="ARBA" id="ARBA00025067"/>
    </source>
</evidence>
<dbReference type="Proteomes" id="UP000002875">
    <property type="component" value="Chromosome"/>
</dbReference>
<sequence>MTKPNIISLIAAMSENRAIGLNNALPWEPIAADWDNLKMVSKGKKMIMGRKSYDNPHRLWSEAGNYVITRQENYVVDEGFEVVRSLEEAFEKCKNEAEVFVLGGEEIFRWAIPYADRIYLTIVHDEFQGDAFFPEFNESAYEIIERKEFQIGENTPYPISILTYQKKS</sequence>
<dbReference type="PANTHER" id="PTHR48069">
    <property type="entry name" value="DIHYDROFOLATE REDUCTASE"/>
    <property type="match status" value="1"/>
</dbReference>
<evidence type="ECO:0000256" key="3">
    <source>
        <dbReference type="ARBA" id="ARBA00012856"/>
    </source>
</evidence>
<protein>
    <recommendedName>
        <fullName evidence="3 8">Dihydrofolate reductase</fullName>
        <ecNumber evidence="3 8">1.5.1.3</ecNumber>
    </recommendedName>
</protein>
<accession>A0ABN4APV8</accession>
<proteinExistence type="inferred from homology"/>